<dbReference type="Gene3D" id="3.80.10.10">
    <property type="entry name" value="Ribonuclease Inhibitor"/>
    <property type="match status" value="3"/>
</dbReference>
<dbReference type="PROSITE" id="PS51257">
    <property type="entry name" value="PROKAR_LIPOPROTEIN"/>
    <property type="match status" value="1"/>
</dbReference>
<dbReference type="InterPro" id="IPR013783">
    <property type="entry name" value="Ig-like_fold"/>
</dbReference>
<dbReference type="SUPFAM" id="SSF52058">
    <property type="entry name" value="L domain-like"/>
    <property type="match status" value="1"/>
</dbReference>
<sequence length="1077" mass="115277">MRSKRIRKGIAFLLAFAMMLGCVYVPGIGTVIAKAAGADFSYDEATKTLTVYTNEGTTSWIEEVGNWDTKRKELTTIKVMDGVTEIGDKAFYNCQSLEGIDLPENVTVIGNSAFSKCEKLKSISIPKKVEVLDDTFNHCKVLENIQLQNGLKTLKGGVFLRCDSLKTVELPETVTEIGEDRGFGVFSNNSGLESITIPKNVTKIDPNTFAGARNLKEVILPYGITEIGGGAFISCSSLETLELPESVSSIGERAFLQSGLKEIKVPNQVKKIENGTFTGCKNLKKIELPLGLTKIEDYAFFDCTGLTSIELPLCLTTIGNNAFEECTGLTRIELLDLVNSIGKDAFKGCTNLIEVKVDGKTPATLKDPNKTEYSGVFTRCSFVTQNKKGIKVFSDVYNTYYTDWTNWKDYIAKIDRTDTDKLDEAVRVTKRVLASEEPANATSGSAIVAEITGEVEALGYGISVSAEPEELSMTEATKEAPGSITGTITLTLGSASKDVKVDLVIPKIPKTDDDKLEEAEQAARAVLEAMTPDNNTEEVTVLEAVKKEVDKLGYVVDVTLSDFEKVDATASNPGSVTGTIVLKLNEAQREVPVELVIEKLSGGNGSGGDGGSGSGGSVNGGSGSGGSGNGGSGSSGSGNSGSGSGGTAITVPVTGDKNTVNVTAKVENSKAVVDTIKTEDINKLVTQAEKETKVEVDLTSLNKKIDTVILPNKSMEEIAKAAADKTNKVEGLTVKLTTATVELDSTALSAVVEQAKGDDIQLNVDDAGTTRLNEAQKTGVEKLDIHGGIEAYFTCNGQRIGDFKGGEATVKVPFAVPTGYRAAGFSVWYVAEEGGTTKYASIYEDGCLVFVVDHFSDFLIVYDKADANKAEEAADTDGSRETVTMDTAFGTLRLRVDKSTKTTNRLVWAEASGADGYVVYGAQCNTKTKTYKIVKQEVIKDGSTTTWTDKALKSGTYYKYYVKAYKLVDGKKVFIAKSKTVHATTTGGKYGNVKSVKVNDTDVTLKEGETFTIQASQVKADKAIREHTAIKYESGNKKVATVSSKGVITAKKAGICYIYVYAQNGVYKKVKVTVKKA</sequence>
<dbReference type="InterPro" id="IPR036116">
    <property type="entry name" value="FN3_sf"/>
</dbReference>
<dbReference type="RefSeq" id="WP_058354379.1">
    <property type="nucleotide sequence ID" value="NZ_CABMMD010000227.1"/>
</dbReference>
<dbReference type="Proteomes" id="UP000054874">
    <property type="component" value="Unassembled WGS sequence"/>
</dbReference>
<dbReference type="STRING" id="290052.ASU35_16525"/>
<dbReference type="Pfam" id="PF13306">
    <property type="entry name" value="LRR_5"/>
    <property type="match status" value="2"/>
</dbReference>
<comment type="caution">
    <text evidence="3">The sequence shown here is derived from an EMBL/GenBank/DDBJ whole genome shotgun (WGS) entry which is preliminary data.</text>
</comment>
<dbReference type="Gene3D" id="3.40.50.12480">
    <property type="match status" value="1"/>
</dbReference>
<dbReference type="AlphaFoldDB" id="A0A0V8Q9W2"/>
<dbReference type="InterPro" id="IPR032675">
    <property type="entry name" value="LRR_dom_sf"/>
</dbReference>
<dbReference type="Pfam" id="PF02368">
    <property type="entry name" value="Big_2"/>
    <property type="match status" value="1"/>
</dbReference>
<evidence type="ECO:0000256" key="1">
    <source>
        <dbReference type="SAM" id="MobiDB-lite"/>
    </source>
</evidence>
<feature type="region of interest" description="Disordered" evidence="1">
    <location>
        <begin position="600"/>
        <end position="653"/>
    </location>
</feature>
<dbReference type="SUPFAM" id="SSF49373">
    <property type="entry name" value="Invasin/intimin cell-adhesion fragments"/>
    <property type="match status" value="1"/>
</dbReference>
<dbReference type="InterPro" id="IPR053139">
    <property type="entry name" value="Surface_bspA-like"/>
</dbReference>
<feature type="domain" description="BIG2" evidence="2">
    <location>
        <begin position="993"/>
        <end position="1072"/>
    </location>
</feature>
<dbReference type="EMBL" id="LNAM01000227">
    <property type="protein sequence ID" value="KSV57377.1"/>
    <property type="molecule type" value="Genomic_DNA"/>
</dbReference>
<accession>A0A0V8Q9W2</accession>
<proteinExistence type="predicted"/>
<dbReference type="Gene3D" id="2.60.40.10">
    <property type="entry name" value="Immunoglobulins"/>
    <property type="match status" value="1"/>
</dbReference>
<protein>
    <recommendedName>
        <fullName evidence="2">BIG2 domain-containing protein</fullName>
    </recommendedName>
</protein>
<keyword evidence="4" id="KW-1185">Reference proteome</keyword>
<evidence type="ECO:0000313" key="3">
    <source>
        <dbReference type="EMBL" id="KSV57377.1"/>
    </source>
</evidence>
<evidence type="ECO:0000259" key="2">
    <source>
        <dbReference type="Pfam" id="PF02368"/>
    </source>
</evidence>
<dbReference type="PANTHER" id="PTHR45661">
    <property type="entry name" value="SURFACE ANTIGEN"/>
    <property type="match status" value="1"/>
</dbReference>
<dbReference type="InterPro" id="IPR026906">
    <property type="entry name" value="LRR_5"/>
</dbReference>
<dbReference type="InterPro" id="IPR008964">
    <property type="entry name" value="Invasin/intimin_cell_adhesion"/>
</dbReference>
<gene>
    <name evidence="3" type="ORF">ASU35_16525</name>
</gene>
<evidence type="ECO:0000313" key="4">
    <source>
        <dbReference type="Proteomes" id="UP000054874"/>
    </source>
</evidence>
<name>A0A0V8Q9W2_9FIRM</name>
<feature type="compositionally biased region" description="Gly residues" evidence="1">
    <location>
        <begin position="602"/>
        <end position="646"/>
    </location>
</feature>
<dbReference type="OrthoDB" id="1816890at2"/>
<reference evidence="3 4" key="1">
    <citation type="submission" date="2015-11" db="EMBL/GenBank/DDBJ databases">
        <title>Butyribacter intestini gen. nov., sp. nov., a butyric acid-producing bacterium of the family Lachnospiraceae isolated from the human faeces.</title>
        <authorList>
            <person name="Zou Y."/>
            <person name="Xue W."/>
            <person name="Luo G."/>
            <person name="Lv M."/>
        </authorList>
    </citation>
    <scope>NUCLEOTIDE SEQUENCE [LARGE SCALE GENOMIC DNA]</scope>
    <source>
        <strain evidence="3 4">ACET-33324</strain>
    </source>
</reference>
<dbReference type="PANTHER" id="PTHR45661:SF3">
    <property type="entry name" value="IG-LIKE DOMAIN-CONTAINING PROTEIN"/>
    <property type="match status" value="1"/>
</dbReference>
<dbReference type="InterPro" id="IPR003343">
    <property type="entry name" value="Big_2"/>
</dbReference>
<dbReference type="SUPFAM" id="SSF49265">
    <property type="entry name" value="Fibronectin type III"/>
    <property type="match status" value="1"/>
</dbReference>
<dbReference type="Gene3D" id="2.60.40.1080">
    <property type="match status" value="1"/>
</dbReference>
<organism evidence="3 4">
    <name type="scientific">Acetivibrio ethanolgignens</name>
    <dbReference type="NCBI Taxonomy" id="290052"/>
    <lineage>
        <taxon>Bacteria</taxon>
        <taxon>Bacillati</taxon>
        <taxon>Bacillota</taxon>
        <taxon>Clostridia</taxon>
        <taxon>Eubacteriales</taxon>
        <taxon>Oscillospiraceae</taxon>
        <taxon>Acetivibrio</taxon>
    </lineage>
</organism>